<reference evidence="1 2" key="1">
    <citation type="journal article" date="2019" name="Mol. Biol. Evol.">
        <title>Blast fungal genomes show frequent chromosomal changes, gene gains and losses, and effector gene turnover.</title>
        <authorList>
            <person name="Gomez Luciano L.B."/>
            <person name="Jason Tsai I."/>
            <person name="Chuma I."/>
            <person name="Tosa Y."/>
            <person name="Chen Y.H."/>
            <person name="Li J.Y."/>
            <person name="Li M.Y."/>
            <person name="Jade Lu M.Y."/>
            <person name="Nakayashiki H."/>
            <person name="Li W.H."/>
        </authorList>
    </citation>
    <scope>NUCLEOTIDE SEQUENCE [LARGE SCALE GENOMIC DNA]</scope>
    <source>
        <strain evidence="1">MZ5-1-6</strain>
    </source>
</reference>
<sequence length="60" mass="6890">MHKLRVPICYNGYTYYVTDGEAALSAPRTFSYLCGCYPQVLRRVDPNQAGYRLAHQNISF</sequence>
<accession>A0A4P7NEQ5</accession>
<name>A0A4P7NEQ5_PYROR</name>
<protein>
    <submittedName>
        <fullName evidence="1">Uncharacterized protein</fullName>
    </submittedName>
</protein>
<organism evidence="1 2">
    <name type="scientific">Pyricularia oryzae</name>
    <name type="common">Rice blast fungus</name>
    <name type="synonym">Magnaporthe oryzae</name>
    <dbReference type="NCBI Taxonomy" id="318829"/>
    <lineage>
        <taxon>Eukaryota</taxon>
        <taxon>Fungi</taxon>
        <taxon>Dikarya</taxon>
        <taxon>Ascomycota</taxon>
        <taxon>Pezizomycotina</taxon>
        <taxon>Sordariomycetes</taxon>
        <taxon>Sordariomycetidae</taxon>
        <taxon>Magnaporthales</taxon>
        <taxon>Pyriculariaceae</taxon>
        <taxon>Pyricularia</taxon>
    </lineage>
</organism>
<dbReference type="EMBL" id="CP034207">
    <property type="protein sequence ID" value="QBZ60335.1"/>
    <property type="molecule type" value="Genomic_DNA"/>
</dbReference>
<dbReference type="AlphaFoldDB" id="A0A4P7NEQ5"/>
<gene>
    <name evidence="1" type="ORF">PoMZ_07275</name>
</gene>
<proteinExistence type="predicted"/>
<dbReference type="Proteomes" id="UP000294847">
    <property type="component" value="Chromosome 4"/>
</dbReference>
<evidence type="ECO:0000313" key="2">
    <source>
        <dbReference type="Proteomes" id="UP000294847"/>
    </source>
</evidence>
<evidence type="ECO:0000313" key="1">
    <source>
        <dbReference type="EMBL" id="QBZ60335.1"/>
    </source>
</evidence>